<dbReference type="CDD" id="cd02440">
    <property type="entry name" value="AdoMet_MTases"/>
    <property type="match status" value="1"/>
</dbReference>
<dbReference type="Pfam" id="PF18096">
    <property type="entry name" value="Thump_like"/>
    <property type="match status" value="1"/>
</dbReference>
<evidence type="ECO:0000313" key="3">
    <source>
        <dbReference type="EMBL" id="MSS83760.1"/>
    </source>
</evidence>
<evidence type="ECO:0000259" key="1">
    <source>
        <dbReference type="Pfam" id="PF03848"/>
    </source>
</evidence>
<dbReference type="InterPro" id="IPR015985">
    <property type="entry name" value="TehB-like_dom"/>
</dbReference>
<keyword evidence="3" id="KW-0489">Methyltransferase</keyword>
<dbReference type="InterPro" id="IPR041497">
    <property type="entry name" value="Thump-like"/>
</dbReference>
<organism evidence="3 4">
    <name type="scientific">Scrofimicrobium canadense</name>
    <dbReference type="NCBI Taxonomy" id="2652290"/>
    <lineage>
        <taxon>Bacteria</taxon>
        <taxon>Bacillati</taxon>
        <taxon>Actinomycetota</taxon>
        <taxon>Actinomycetes</taxon>
        <taxon>Actinomycetales</taxon>
        <taxon>Actinomycetaceae</taxon>
        <taxon>Scrofimicrobium</taxon>
    </lineage>
</organism>
<protein>
    <submittedName>
        <fullName evidence="3">Methyltransferase domain-containing protein</fullName>
    </submittedName>
</protein>
<dbReference type="GO" id="GO:0032259">
    <property type="term" value="P:methylation"/>
    <property type="evidence" value="ECO:0007669"/>
    <property type="project" value="UniProtKB-KW"/>
</dbReference>
<dbReference type="AlphaFoldDB" id="A0A6N7VS25"/>
<evidence type="ECO:0000259" key="2">
    <source>
        <dbReference type="Pfam" id="PF18096"/>
    </source>
</evidence>
<sequence length="399" mass="43209">MNGPAQLLANSDNWRTLNALQQEYDANPLPLASLGEALRRAGFDPDLAAALTSQLELRDHAKKKFADSARHMLFTRELLEQATRFQIALLHAHRFLQADIPKVADLGCGLGTESLALATLGIDVVAVDRNPEAVACTAVNLREFPQSLVLHGDITQFNAADHGVRGLFLDPARRDARGRKMRPQDWSPSWDFLMDLARGPLPLGAKLAPGIDHARLPPTMHTQWLSVRGELTEASMWSPELSPEGPGHSAAVIDDGGLHVLGGSLHPAKTGPLDTYIFEADPAVIRSGLLGHLCDELSAHLLHPKIAYATASSISATPFGRWFTVLDVTSLKVKAIKKALQKFDVGTVEVKKRGADIDPAVLQQQLSGAGEDHLVVFATRIGDRHRAIIASRDTAAKED</sequence>
<evidence type="ECO:0000313" key="4">
    <source>
        <dbReference type="Proteomes" id="UP000470875"/>
    </source>
</evidence>
<feature type="domain" description="Tellurite resistance methyltransferase TehB-like" evidence="1">
    <location>
        <begin position="101"/>
        <end position="136"/>
    </location>
</feature>
<name>A0A6N7VS25_9ACTO</name>
<feature type="domain" description="THUMP-like" evidence="2">
    <location>
        <begin position="320"/>
        <end position="392"/>
    </location>
</feature>
<dbReference type="SUPFAM" id="SSF53335">
    <property type="entry name" value="S-adenosyl-L-methionine-dependent methyltransferases"/>
    <property type="match status" value="1"/>
</dbReference>
<keyword evidence="4" id="KW-1185">Reference proteome</keyword>
<dbReference type="GO" id="GO:0008168">
    <property type="term" value="F:methyltransferase activity"/>
    <property type="evidence" value="ECO:0007669"/>
    <property type="project" value="UniProtKB-KW"/>
</dbReference>
<dbReference type="Pfam" id="PF03848">
    <property type="entry name" value="TehB"/>
    <property type="match status" value="1"/>
</dbReference>
<gene>
    <name evidence="3" type="ORF">FYJ24_03100</name>
</gene>
<dbReference type="InterPro" id="IPR029063">
    <property type="entry name" value="SAM-dependent_MTases_sf"/>
</dbReference>
<keyword evidence="3" id="KW-0808">Transferase</keyword>
<comment type="caution">
    <text evidence="3">The sequence shown here is derived from an EMBL/GenBank/DDBJ whole genome shotgun (WGS) entry which is preliminary data.</text>
</comment>
<reference evidence="3 4" key="1">
    <citation type="submission" date="2019-08" db="EMBL/GenBank/DDBJ databases">
        <title>In-depth cultivation of the pig gut microbiome towards novel bacterial diversity and tailored functional studies.</title>
        <authorList>
            <person name="Wylensek D."/>
            <person name="Hitch T.C.A."/>
            <person name="Clavel T."/>
        </authorList>
    </citation>
    <scope>NUCLEOTIDE SEQUENCE [LARGE SCALE GENOMIC DNA]</scope>
    <source>
        <strain evidence="3 4">WB03_NA08</strain>
    </source>
</reference>
<proteinExistence type="predicted"/>
<dbReference type="Proteomes" id="UP000470875">
    <property type="component" value="Unassembled WGS sequence"/>
</dbReference>
<dbReference type="RefSeq" id="WP_154543505.1">
    <property type="nucleotide sequence ID" value="NZ_VULO01000003.1"/>
</dbReference>
<accession>A0A6N7VS25</accession>
<dbReference type="EMBL" id="VULO01000003">
    <property type="protein sequence ID" value="MSS83760.1"/>
    <property type="molecule type" value="Genomic_DNA"/>
</dbReference>
<dbReference type="Gene3D" id="3.40.50.150">
    <property type="entry name" value="Vaccinia Virus protein VP39"/>
    <property type="match status" value="1"/>
</dbReference>